<evidence type="ECO:0000259" key="3">
    <source>
        <dbReference type="PROSITE" id="PS50112"/>
    </source>
</evidence>
<keyword evidence="2" id="KW-1133">Transmembrane helix</keyword>
<dbReference type="SMART" id="SM00086">
    <property type="entry name" value="PAC"/>
    <property type="match status" value="1"/>
</dbReference>
<name>A0ABD4TIS8_9EURY</name>
<feature type="transmembrane region" description="Helical" evidence="2">
    <location>
        <begin position="165"/>
        <end position="185"/>
    </location>
</feature>
<dbReference type="InterPro" id="IPR003660">
    <property type="entry name" value="HAMP_dom"/>
</dbReference>
<dbReference type="PROSITE" id="PS50113">
    <property type="entry name" value="PAC"/>
    <property type="match status" value="1"/>
</dbReference>
<keyword evidence="2" id="KW-0812">Transmembrane</keyword>
<dbReference type="SUPFAM" id="SSF55785">
    <property type="entry name" value="PYP-like sensor domain (PAS domain)"/>
    <property type="match status" value="1"/>
</dbReference>
<dbReference type="InterPro" id="IPR000014">
    <property type="entry name" value="PAS"/>
</dbReference>
<dbReference type="Pfam" id="PF00672">
    <property type="entry name" value="HAMP"/>
    <property type="match status" value="1"/>
</dbReference>
<dbReference type="InterPro" id="IPR013656">
    <property type="entry name" value="PAS_4"/>
</dbReference>
<dbReference type="PANTHER" id="PTHR44757:SF2">
    <property type="entry name" value="BIOFILM ARCHITECTURE MAINTENANCE PROTEIN MBAA"/>
    <property type="match status" value="1"/>
</dbReference>
<feature type="coiled-coil region" evidence="1">
    <location>
        <begin position="245"/>
        <end position="272"/>
    </location>
</feature>
<dbReference type="InterPro" id="IPR001610">
    <property type="entry name" value="PAC"/>
</dbReference>
<keyword evidence="7" id="KW-1185">Reference proteome</keyword>
<dbReference type="CDD" id="cd00130">
    <property type="entry name" value="PAS"/>
    <property type="match status" value="1"/>
</dbReference>
<dbReference type="PROSITE" id="PS50112">
    <property type="entry name" value="PAS"/>
    <property type="match status" value="1"/>
</dbReference>
<dbReference type="InterPro" id="IPR035965">
    <property type="entry name" value="PAS-like_dom_sf"/>
</dbReference>
<keyword evidence="2" id="KW-0472">Membrane</keyword>
<dbReference type="InterPro" id="IPR052155">
    <property type="entry name" value="Biofilm_reg_signaling"/>
</dbReference>
<keyword evidence="1" id="KW-0175">Coiled coil</keyword>
<dbReference type="CDD" id="cd06225">
    <property type="entry name" value="HAMP"/>
    <property type="match status" value="1"/>
</dbReference>
<dbReference type="SMART" id="SM00091">
    <property type="entry name" value="PAS"/>
    <property type="match status" value="1"/>
</dbReference>
<evidence type="ECO:0000313" key="6">
    <source>
        <dbReference type="EMBL" id="MCQ1538842.1"/>
    </source>
</evidence>
<dbReference type="Gene3D" id="6.10.340.10">
    <property type="match status" value="1"/>
</dbReference>
<dbReference type="Proteomes" id="UP001524383">
    <property type="component" value="Unassembled WGS sequence"/>
</dbReference>
<dbReference type="InterPro" id="IPR000700">
    <property type="entry name" value="PAS-assoc_C"/>
</dbReference>
<organism evidence="6 7">
    <name type="scientific">Methanocalculus taiwanensis</name>
    <dbReference type="NCBI Taxonomy" id="106207"/>
    <lineage>
        <taxon>Archaea</taxon>
        <taxon>Methanobacteriati</taxon>
        <taxon>Methanobacteriota</taxon>
        <taxon>Stenosarchaea group</taxon>
        <taxon>Methanomicrobia</taxon>
        <taxon>Methanomicrobiales</taxon>
        <taxon>Methanocalculaceae</taxon>
        <taxon>Methanocalculus</taxon>
    </lineage>
</organism>
<dbReference type="Gene3D" id="3.30.450.20">
    <property type="entry name" value="PAS domain"/>
    <property type="match status" value="1"/>
</dbReference>
<accession>A0ABD4TIS8</accession>
<evidence type="ECO:0000259" key="4">
    <source>
        <dbReference type="PROSITE" id="PS50113"/>
    </source>
</evidence>
<comment type="caution">
    <text evidence="6">The sequence shown here is derived from an EMBL/GenBank/DDBJ whole genome shotgun (WGS) entry which is preliminary data.</text>
</comment>
<dbReference type="SMART" id="SM00304">
    <property type="entry name" value="HAMP"/>
    <property type="match status" value="1"/>
</dbReference>
<reference evidence="6 7" key="1">
    <citation type="submission" date="2019-08" db="EMBL/GenBank/DDBJ databases">
        <authorList>
            <person name="Chen S.-C."/>
            <person name="Lai M.-C."/>
            <person name="You Y.-T."/>
        </authorList>
    </citation>
    <scope>NUCLEOTIDE SEQUENCE [LARGE SCALE GENOMIC DNA]</scope>
    <source>
        <strain evidence="6 7">P2F9704a</strain>
    </source>
</reference>
<dbReference type="AlphaFoldDB" id="A0ABD4TIS8"/>
<evidence type="ECO:0000256" key="2">
    <source>
        <dbReference type="SAM" id="Phobius"/>
    </source>
</evidence>
<feature type="transmembrane region" description="Helical" evidence="2">
    <location>
        <begin position="7"/>
        <end position="28"/>
    </location>
</feature>
<dbReference type="PROSITE" id="PS50885">
    <property type="entry name" value="HAMP"/>
    <property type="match status" value="1"/>
</dbReference>
<dbReference type="RefSeq" id="WP_255332795.1">
    <property type="nucleotide sequence ID" value="NZ_VOTZ01000015.1"/>
</dbReference>
<protein>
    <submittedName>
        <fullName evidence="6">PAS domain S-box protein</fullName>
    </submittedName>
</protein>
<feature type="domain" description="PAC" evidence="4">
    <location>
        <begin position="345"/>
        <end position="397"/>
    </location>
</feature>
<dbReference type="PANTHER" id="PTHR44757">
    <property type="entry name" value="DIGUANYLATE CYCLASE DGCP"/>
    <property type="match status" value="1"/>
</dbReference>
<gene>
    <name evidence="6" type="ORF">FTO68_07565</name>
</gene>
<evidence type="ECO:0000256" key="1">
    <source>
        <dbReference type="SAM" id="Coils"/>
    </source>
</evidence>
<dbReference type="EMBL" id="VOTZ01000015">
    <property type="protein sequence ID" value="MCQ1538842.1"/>
    <property type="molecule type" value="Genomic_DNA"/>
</dbReference>
<evidence type="ECO:0000313" key="7">
    <source>
        <dbReference type="Proteomes" id="UP001524383"/>
    </source>
</evidence>
<dbReference type="NCBIfam" id="TIGR00229">
    <property type="entry name" value="sensory_box"/>
    <property type="match status" value="1"/>
</dbReference>
<proteinExistence type="predicted"/>
<feature type="domain" description="HAMP" evidence="5">
    <location>
        <begin position="187"/>
        <end position="239"/>
    </location>
</feature>
<dbReference type="Pfam" id="PF08448">
    <property type="entry name" value="PAS_4"/>
    <property type="match status" value="1"/>
</dbReference>
<evidence type="ECO:0000259" key="5">
    <source>
        <dbReference type="PROSITE" id="PS50885"/>
    </source>
</evidence>
<sequence>MKIRTRFALNILLFIVIFSLAAGSLLLLNQEIRVLHVQEEHAYSIQHGAYELAHLQNDYLFNGGERPLIQWENRYESLVHEIEEIDVASPDKVILVENLAQDILQLKELFGMYVELSESGVYGYDLYSLYWNRLEIKNQAMIFDASELSLLIRTDLERVHALQNIVLLLSVTAILVVFLANYLLVGKEVIRSLGTLEHGINQITSGDRSARVLEEGDEEFRSVAASFNLMNDAIRDVEFELHKRIEDLNSAYEEMTAIEEELRKQFEDLTSAQVDLRQMTEYLDKLLTHANAGIVIWGTDLHIIRVNPAFERLIGKRADELIGEPIGSVLSAPKEERVFFSEHWESVEIPIIAAGGQEKTVLWSSSEIQNQDSDVIAMVAHGIDITERKMLEDLRLNALVQVEEQIRNLAILNDSIRNPLAVIVALCSMEDGENDKRILEQAYEIDNIITQLDQGWLESMKIREYIRKHHQ</sequence>
<feature type="domain" description="PAS" evidence="3">
    <location>
        <begin position="279"/>
        <end position="324"/>
    </location>
</feature>